<dbReference type="SMART" id="SM00644">
    <property type="entry name" value="Ami_2"/>
    <property type="match status" value="1"/>
</dbReference>
<dbReference type="SUPFAM" id="SSF53955">
    <property type="entry name" value="Lysozyme-like"/>
    <property type="match status" value="1"/>
</dbReference>
<feature type="domain" description="N-acetylmuramoyl-L-alanine amidase" evidence="5">
    <location>
        <begin position="226"/>
        <end position="366"/>
    </location>
</feature>
<evidence type="ECO:0000256" key="1">
    <source>
        <dbReference type="ARBA" id="ARBA00001561"/>
    </source>
</evidence>
<evidence type="ECO:0000313" key="6">
    <source>
        <dbReference type="EMBL" id="QIN85242.1"/>
    </source>
</evidence>
<dbReference type="PANTHER" id="PTHR30417">
    <property type="entry name" value="N-ACETYLMURAMOYL-L-ALANINE AMIDASE AMID"/>
    <property type="match status" value="1"/>
</dbReference>
<dbReference type="EC" id="3.5.1.28" evidence="2"/>
<name>A0A6G8QFK6_9ACTN</name>
<dbReference type="Pfam" id="PF25275">
    <property type="entry name" value="Golvesin_C"/>
    <property type="match status" value="1"/>
</dbReference>
<dbReference type="FunFam" id="3.40.80.10:FF:000006">
    <property type="entry name" value="N-acetylmuramoyl-L-alanine amidase"/>
    <property type="match status" value="1"/>
</dbReference>
<evidence type="ECO:0000256" key="3">
    <source>
        <dbReference type="ARBA" id="ARBA00022801"/>
    </source>
</evidence>
<dbReference type="Pfam" id="PF01510">
    <property type="entry name" value="Amidase_2"/>
    <property type="match status" value="1"/>
</dbReference>
<dbReference type="AlphaFoldDB" id="A0A6G8QFK6"/>
<comment type="catalytic activity">
    <reaction evidence="1">
        <text>Hydrolyzes the link between N-acetylmuramoyl residues and L-amino acid residues in certain cell-wall glycopeptides.</text>
        <dbReference type="EC" id="3.5.1.28"/>
    </reaction>
</comment>
<proteinExistence type="predicted"/>
<dbReference type="InterPro" id="IPR036505">
    <property type="entry name" value="Amidase/PGRP_sf"/>
</dbReference>
<dbReference type="InterPro" id="IPR051206">
    <property type="entry name" value="NAMLAA_amidase_2"/>
</dbReference>
<dbReference type="InterPro" id="IPR033803">
    <property type="entry name" value="CBD-like_Golvesin-Xly"/>
</dbReference>
<keyword evidence="4" id="KW-0961">Cell wall biogenesis/degradation</keyword>
<dbReference type="PANTHER" id="PTHR30417:SF1">
    <property type="entry name" value="N-ACETYLMURAMOYL-L-ALANINE AMIDASE AMID"/>
    <property type="match status" value="1"/>
</dbReference>
<keyword evidence="3" id="KW-0378">Hydrolase</keyword>
<dbReference type="GO" id="GO:0008745">
    <property type="term" value="F:N-acetylmuramoyl-L-alanine amidase activity"/>
    <property type="evidence" value="ECO:0007669"/>
    <property type="project" value="UniProtKB-EC"/>
</dbReference>
<dbReference type="CDD" id="cd06583">
    <property type="entry name" value="PGRP"/>
    <property type="match status" value="1"/>
</dbReference>
<dbReference type="Gene3D" id="1.10.530.10">
    <property type="match status" value="1"/>
</dbReference>
<dbReference type="EMBL" id="CP045119">
    <property type="protein sequence ID" value="QIN85242.1"/>
    <property type="molecule type" value="Genomic_DNA"/>
</dbReference>
<dbReference type="GO" id="GO:0009253">
    <property type="term" value="P:peptidoglycan catabolic process"/>
    <property type="evidence" value="ECO:0007669"/>
    <property type="project" value="InterPro"/>
</dbReference>
<gene>
    <name evidence="6" type="ORF">GBA63_17355</name>
</gene>
<dbReference type="GO" id="GO:0071555">
    <property type="term" value="P:cell wall organization"/>
    <property type="evidence" value="ECO:0007669"/>
    <property type="project" value="UniProtKB-KW"/>
</dbReference>
<organism evidence="6 7">
    <name type="scientific">Rubrobacter tropicus</name>
    <dbReference type="NCBI Taxonomy" id="2653851"/>
    <lineage>
        <taxon>Bacteria</taxon>
        <taxon>Bacillati</taxon>
        <taxon>Actinomycetota</taxon>
        <taxon>Rubrobacteria</taxon>
        <taxon>Rubrobacterales</taxon>
        <taxon>Rubrobacteraceae</taxon>
        <taxon>Rubrobacter</taxon>
    </lineage>
</organism>
<protein>
    <recommendedName>
        <fullName evidence="2">N-acetylmuramoyl-L-alanine amidase</fullName>
        <ecNumber evidence="2">3.5.1.28</ecNumber>
    </recommendedName>
</protein>
<reference evidence="6 7" key="1">
    <citation type="submission" date="2019-10" db="EMBL/GenBank/DDBJ databases">
        <title>Rubrobacter sp nov SCSIO 52090 isolated from a deep-sea sediment in the South China Sea.</title>
        <authorList>
            <person name="Chen R.W."/>
        </authorList>
    </citation>
    <scope>NUCLEOTIDE SEQUENCE [LARGE SCALE GENOMIC DNA]</scope>
    <source>
        <strain evidence="6 7">SCSIO 52909</strain>
    </source>
</reference>
<accession>A0A6G8QFK6</accession>
<evidence type="ECO:0000259" key="5">
    <source>
        <dbReference type="SMART" id="SM00644"/>
    </source>
</evidence>
<dbReference type="Proteomes" id="UP000501452">
    <property type="component" value="Chromosome"/>
</dbReference>
<dbReference type="InterPro" id="IPR023346">
    <property type="entry name" value="Lysozyme-like_dom_sf"/>
</dbReference>
<dbReference type="SUPFAM" id="SSF55846">
    <property type="entry name" value="N-acetylmuramoyl-L-alanine amidase-like"/>
    <property type="match status" value="1"/>
</dbReference>
<dbReference type="KEGG" id="rub:GBA63_17355"/>
<evidence type="ECO:0000256" key="4">
    <source>
        <dbReference type="ARBA" id="ARBA00023316"/>
    </source>
</evidence>
<evidence type="ECO:0000256" key="2">
    <source>
        <dbReference type="ARBA" id="ARBA00011901"/>
    </source>
</evidence>
<keyword evidence="7" id="KW-1185">Reference proteome</keyword>
<dbReference type="Gene3D" id="3.40.80.10">
    <property type="entry name" value="Peptidoglycan recognition protein-like"/>
    <property type="match status" value="1"/>
</dbReference>
<dbReference type="InterPro" id="IPR002502">
    <property type="entry name" value="Amidase_domain"/>
</dbReference>
<sequence length="528" mass="57284">MSSSTTLFSLGGGKLKNRAAVLLTLCIALAMGIVGSGAQAQEAEKPSLAEEFSRASDEYGVPQELLRAMGYVNTLWEMPPPDASPYEPGDLHGRGAYGLMQLQQNPSKDTLGRAAQLTGLTEEELKNDRAANVSGGAAVLADIAGEDKPSDLDGWFDAVAEYGGTPLYAEQVYETLKSGASGITSDGEKLELTPREGVETKSGAVSKAAGQYGGSTWYGAHPNNYYEGRTYRRETYDIDKIVIHVTQGSWSGSLSWFQDSRAGSSAHYTVRSSDGKIGQSVREGDTAYHAGHWYTNLQSIGIEHEGYVSAPNRWFTDAMYRSSARLSAYLAKKYRIPIDRNHIIGHGQVPGCPGTGGGVSCHTDPGSGWNWDKYMSLVRSYAGAGGGGAPSPYTQTVDNASPRFEASSRWIASTFRQAQSYGTNHRVLRTPLSFDDNAKFKLRAPARDKYSVYARWPADAGYNYRTTFLVRGLNGWNKVVRTQRANGGKWVSLGDYTFPAGDSYKVQVSSRSPVNGYIVADAVKIVRR</sequence>
<evidence type="ECO:0000313" key="7">
    <source>
        <dbReference type="Proteomes" id="UP000501452"/>
    </source>
</evidence>
<dbReference type="GO" id="GO:0009254">
    <property type="term" value="P:peptidoglycan turnover"/>
    <property type="evidence" value="ECO:0007669"/>
    <property type="project" value="TreeGrafter"/>
</dbReference>